<keyword evidence="3" id="KW-1185">Reference proteome</keyword>
<evidence type="ECO:0000256" key="1">
    <source>
        <dbReference type="SAM" id="MobiDB-lite"/>
    </source>
</evidence>
<gene>
    <name evidence="2" type="ORF">ElyMa_003835000</name>
</gene>
<dbReference type="AlphaFoldDB" id="A0AAV4FFY8"/>
<feature type="region of interest" description="Disordered" evidence="1">
    <location>
        <begin position="1"/>
        <end position="73"/>
    </location>
</feature>
<evidence type="ECO:0000313" key="3">
    <source>
        <dbReference type="Proteomes" id="UP000762676"/>
    </source>
</evidence>
<evidence type="ECO:0000313" key="2">
    <source>
        <dbReference type="EMBL" id="GFR72239.1"/>
    </source>
</evidence>
<name>A0AAV4FFY8_9GAST</name>
<dbReference type="Proteomes" id="UP000762676">
    <property type="component" value="Unassembled WGS sequence"/>
</dbReference>
<sequence length="147" mass="15899">MDAAQDMGVGGRGTEQRRTTDVTKGREGWASPEPEASRRGEGEAGRGTSRRKAGEGKGRLGEVQAGGKLERGRGGPWVVVELNKARCPRLHKPTSGCRLLVTYRSFSTHNCTDNAKTECAKVSLVIVSQTSASSHRHHSSSYAQFKF</sequence>
<comment type="caution">
    <text evidence="2">The sequence shown here is derived from an EMBL/GenBank/DDBJ whole genome shotgun (WGS) entry which is preliminary data.</text>
</comment>
<feature type="compositionally biased region" description="Basic and acidic residues" evidence="1">
    <location>
        <begin position="14"/>
        <end position="27"/>
    </location>
</feature>
<feature type="compositionally biased region" description="Basic and acidic residues" evidence="1">
    <location>
        <begin position="35"/>
        <end position="44"/>
    </location>
</feature>
<accession>A0AAV4FFY8</accession>
<protein>
    <submittedName>
        <fullName evidence="2">Uncharacterized protein</fullName>
    </submittedName>
</protein>
<organism evidence="2 3">
    <name type="scientific">Elysia marginata</name>
    <dbReference type="NCBI Taxonomy" id="1093978"/>
    <lineage>
        <taxon>Eukaryota</taxon>
        <taxon>Metazoa</taxon>
        <taxon>Spiralia</taxon>
        <taxon>Lophotrochozoa</taxon>
        <taxon>Mollusca</taxon>
        <taxon>Gastropoda</taxon>
        <taxon>Heterobranchia</taxon>
        <taxon>Euthyneura</taxon>
        <taxon>Panpulmonata</taxon>
        <taxon>Sacoglossa</taxon>
        <taxon>Placobranchoidea</taxon>
        <taxon>Plakobranchidae</taxon>
        <taxon>Elysia</taxon>
    </lineage>
</organism>
<dbReference type="EMBL" id="BMAT01007823">
    <property type="protein sequence ID" value="GFR72239.1"/>
    <property type="molecule type" value="Genomic_DNA"/>
</dbReference>
<proteinExistence type="predicted"/>
<reference evidence="2 3" key="1">
    <citation type="journal article" date="2021" name="Elife">
        <title>Chloroplast acquisition without the gene transfer in kleptoplastic sea slugs, Plakobranchus ocellatus.</title>
        <authorList>
            <person name="Maeda T."/>
            <person name="Takahashi S."/>
            <person name="Yoshida T."/>
            <person name="Shimamura S."/>
            <person name="Takaki Y."/>
            <person name="Nagai Y."/>
            <person name="Toyoda A."/>
            <person name="Suzuki Y."/>
            <person name="Arimoto A."/>
            <person name="Ishii H."/>
            <person name="Satoh N."/>
            <person name="Nishiyama T."/>
            <person name="Hasebe M."/>
            <person name="Maruyama T."/>
            <person name="Minagawa J."/>
            <person name="Obokata J."/>
            <person name="Shigenobu S."/>
        </authorList>
    </citation>
    <scope>NUCLEOTIDE SEQUENCE [LARGE SCALE GENOMIC DNA]</scope>
</reference>